<gene>
    <name evidence="3" type="ORF">IAC10_02450</name>
</gene>
<reference evidence="3" key="1">
    <citation type="submission" date="2020-10" db="EMBL/GenBank/DDBJ databases">
        <authorList>
            <person name="Gilroy R."/>
        </authorList>
    </citation>
    <scope>NUCLEOTIDE SEQUENCE</scope>
    <source>
        <strain evidence="3">6276</strain>
    </source>
</reference>
<evidence type="ECO:0000256" key="1">
    <source>
        <dbReference type="SAM" id="Coils"/>
    </source>
</evidence>
<comment type="caution">
    <text evidence="3">The sequence shown here is derived from an EMBL/GenBank/DDBJ whole genome shotgun (WGS) entry which is preliminary data.</text>
</comment>
<keyword evidence="1" id="KW-0175">Coiled coil</keyword>
<evidence type="ECO:0000256" key="2">
    <source>
        <dbReference type="SAM" id="MobiDB-lite"/>
    </source>
</evidence>
<dbReference type="AlphaFoldDB" id="A0A9D1JMS9"/>
<feature type="region of interest" description="Disordered" evidence="2">
    <location>
        <begin position="1"/>
        <end position="69"/>
    </location>
</feature>
<evidence type="ECO:0000313" key="4">
    <source>
        <dbReference type="Proteomes" id="UP000823928"/>
    </source>
</evidence>
<proteinExistence type="predicted"/>
<protein>
    <submittedName>
        <fullName evidence="3">Uncharacterized protein</fullName>
    </submittedName>
</protein>
<feature type="coiled-coil region" evidence="1">
    <location>
        <begin position="300"/>
        <end position="437"/>
    </location>
</feature>
<accession>A0A9D1JMS9</accession>
<sequence length="483" mass="52091">MVSPVSIKPGFGKAPDIPKTLSSKSSGGKNVTASQSNLRSTATQTISTSTLSNECRTRASSSSSNFVPGQRPIEFVRDRTVTVPHGAFASAGGKYQIESDMGMTKRSTERLLKQQAEMQKQQQMAMLNQMNMMYGNRGVQQPQMSFGQFANELVSMFSGLFGSSGAEKGGGASKQSAMSVLNSVASQPSTASTISNADNSVELKAAIGEIKSQKAGLEQTLNSSDYQNVEVNLQKAKDDKTGIDKSVTEQQGIVSNQQQTIDLLSNTRIPAQESVVGNAEKALAQAEAAATADNPNTAAINSARKALEQAKADLQKLQDQLEKAKDTRDAAKEKLEGSDGLLAKQKDINESINKLTALKSDKDAKSARLDNLEKTLDKAETKEEKMVAKEEKKLSNMFNDIKDLDSEIANEKDASKRQELKEEYAQLAGEFNELAGNTTSDRFANASVDGNTTISENQQATLQSNLEKMKKNADKMMPKAPTF</sequence>
<evidence type="ECO:0000313" key="3">
    <source>
        <dbReference type="EMBL" id="HIS35480.1"/>
    </source>
</evidence>
<dbReference type="Proteomes" id="UP000823928">
    <property type="component" value="Unassembled WGS sequence"/>
</dbReference>
<dbReference type="EMBL" id="DVIU01000047">
    <property type="protein sequence ID" value="HIS35480.1"/>
    <property type="molecule type" value="Genomic_DNA"/>
</dbReference>
<reference evidence="3" key="2">
    <citation type="journal article" date="2021" name="PeerJ">
        <title>Extensive microbial diversity within the chicken gut microbiome revealed by metagenomics and culture.</title>
        <authorList>
            <person name="Gilroy R."/>
            <person name="Ravi A."/>
            <person name="Getino M."/>
            <person name="Pursley I."/>
            <person name="Horton D.L."/>
            <person name="Alikhan N.F."/>
            <person name="Baker D."/>
            <person name="Gharbi K."/>
            <person name="Hall N."/>
            <person name="Watson M."/>
            <person name="Adriaenssens E.M."/>
            <person name="Foster-Nyarko E."/>
            <person name="Jarju S."/>
            <person name="Secka A."/>
            <person name="Antonio M."/>
            <person name="Oren A."/>
            <person name="Chaudhuri R.R."/>
            <person name="La Ragione R."/>
            <person name="Hildebrand F."/>
            <person name="Pallen M.J."/>
        </authorList>
    </citation>
    <scope>NUCLEOTIDE SEQUENCE</scope>
    <source>
        <strain evidence="3">6276</strain>
    </source>
</reference>
<feature type="compositionally biased region" description="Polar residues" evidence="2">
    <location>
        <begin position="20"/>
        <end position="67"/>
    </location>
</feature>
<name>A0A9D1JMS9_9BACT</name>
<organism evidence="3 4">
    <name type="scientific">Candidatus Scatousia excrementigallinarum</name>
    <dbReference type="NCBI Taxonomy" id="2840935"/>
    <lineage>
        <taxon>Bacteria</taxon>
        <taxon>Candidatus Scatousia</taxon>
    </lineage>
</organism>